<name>A0ABR4BQX8_9LECA</name>
<sequence length="126" mass="14496">MAEPDGDCGRRKDSLEERLVSIGQEYEELLERNLSEADIEEVKGKLSGLYATKSENQVRMIQDMREYLARQDEENYHLRISVEESRRSPRNQTQNGTTTPMVANRTVQQQIADFDVMKKSLMRGGA</sequence>
<gene>
    <name evidence="2" type="ORF">ABVK25_000954</name>
</gene>
<keyword evidence="3" id="KW-1185">Reference proteome</keyword>
<evidence type="ECO:0000313" key="2">
    <source>
        <dbReference type="EMBL" id="KAL2059661.1"/>
    </source>
</evidence>
<evidence type="ECO:0000313" key="3">
    <source>
        <dbReference type="Proteomes" id="UP001590951"/>
    </source>
</evidence>
<reference evidence="2 3" key="1">
    <citation type="submission" date="2024-09" db="EMBL/GenBank/DDBJ databases">
        <title>Rethinking Asexuality: The Enigmatic Case of Functional Sexual Genes in Lepraria (Stereocaulaceae).</title>
        <authorList>
            <person name="Doellman M."/>
            <person name="Sun Y."/>
            <person name="Barcenas-Pena A."/>
            <person name="Lumbsch H.T."/>
            <person name="Grewe F."/>
        </authorList>
    </citation>
    <scope>NUCLEOTIDE SEQUENCE [LARGE SCALE GENOMIC DNA]</scope>
    <source>
        <strain evidence="2 3">Grewe 0041</strain>
    </source>
</reference>
<comment type="caution">
    <text evidence="2">The sequence shown here is derived from an EMBL/GenBank/DDBJ whole genome shotgun (WGS) entry which is preliminary data.</text>
</comment>
<dbReference type="EMBL" id="JBHFEH010000001">
    <property type="protein sequence ID" value="KAL2059661.1"/>
    <property type="molecule type" value="Genomic_DNA"/>
</dbReference>
<protein>
    <submittedName>
        <fullName evidence="2">Uncharacterized protein</fullName>
    </submittedName>
</protein>
<accession>A0ABR4BQX8</accession>
<feature type="compositionally biased region" description="Polar residues" evidence="1">
    <location>
        <begin position="90"/>
        <end position="103"/>
    </location>
</feature>
<dbReference type="Proteomes" id="UP001590951">
    <property type="component" value="Unassembled WGS sequence"/>
</dbReference>
<proteinExistence type="predicted"/>
<evidence type="ECO:0000256" key="1">
    <source>
        <dbReference type="SAM" id="MobiDB-lite"/>
    </source>
</evidence>
<organism evidence="2 3">
    <name type="scientific">Lepraria finkii</name>
    <dbReference type="NCBI Taxonomy" id="1340010"/>
    <lineage>
        <taxon>Eukaryota</taxon>
        <taxon>Fungi</taxon>
        <taxon>Dikarya</taxon>
        <taxon>Ascomycota</taxon>
        <taxon>Pezizomycotina</taxon>
        <taxon>Lecanoromycetes</taxon>
        <taxon>OSLEUM clade</taxon>
        <taxon>Lecanoromycetidae</taxon>
        <taxon>Lecanorales</taxon>
        <taxon>Lecanorineae</taxon>
        <taxon>Stereocaulaceae</taxon>
        <taxon>Lepraria</taxon>
    </lineage>
</organism>
<feature type="region of interest" description="Disordered" evidence="1">
    <location>
        <begin position="82"/>
        <end position="103"/>
    </location>
</feature>